<comment type="caution">
    <text evidence="1">The sequence shown here is derived from an EMBL/GenBank/DDBJ whole genome shotgun (WGS) entry which is preliminary data.</text>
</comment>
<evidence type="ECO:0000313" key="2">
    <source>
        <dbReference type="Proteomes" id="UP000749559"/>
    </source>
</evidence>
<evidence type="ECO:0000313" key="1">
    <source>
        <dbReference type="EMBL" id="CAH1797993.1"/>
    </source>
</evidence>
<name>A0A8S4PWH2_OWEFU</name>
<organism evidence="1 2">
    <name type="scientific">Owenia fusiformis</name>
    <name type="common">Polychaete worm</name>
    <dbReference type="NCBI Taxonomy" id="6347"/>
    <lineage>
        <taxon>Eukaryota</taxon>
        <taxon>Metazoa</taxon>
        <taxon>Spiralia</taxon>
        <taxon>Lophotrochozoa</taxon>
        <taxon>Annelida</taxon>
        <taxon>Polychaeta</taxon>
        <taxon>Sedentaria</taxon>
        <taxon>Canalipalpata</taxon>
        <taxon>Sabellida</taxon>
        <taxon>Oweniida</taxon>
        <taxon>Oweniidae</taxon>
        <taxon>Owenia</taxon>
    </lineage>
</organism>
<dbReference type="EMBL" id="CAIIXF020000010">
    <property type="protein sequence ID" value="CAH1797993.1"/>
    <property type="molecule type" value="Genomic_DNA"/>
</dbReference>
<feature type="non-terminal residue" evidence="1">
    <location>
        <position position="1"/>
    </location>
</feature>
<dbReference type="Proteomes" id="UP000749559">
    <property type="component" value="Unassembled WGS sequence"/>
</dbReference>
<proteinExistence type="predicted"/>
<accession>A0A8S4PWH2</accession>
<dbReference type="AlphaFoldDB" id="A0A8S4PWH2"/>
<gene>
    <name evidence="1" type="ORF">OFUS_LOCUS22191</name>
</gene>
<sequence>CKAENAFRVSIRTERKLKIVTDLRPESGRVKMDKHIIYDLDSGCDCDVVFDAAPSDKLLILTKEKMTTESVSNLNIDDQITIIKIDNKHQRTILKAIKKNKCTE</sequence>
<protein>
    <submittedName>
        <fullName evidence="1">Uncharacterized protein</fullName>
    </submittedName>
</protein>
<keyword evidence="2" id="KW-1185">Reference proteome</keyword>
<reference evidence="1" key="1">
    <citation type="submission" date="2022-03" db="EMBL/GenBank/DDBJ databases">
        <authorList>
            <person name="Martin C."/>
        </authorList>
    </citation>
    <scope>NUCLEOTIDE SEQUENCE</scope>
</reference>